<evidence type="ECO:0000313" key="2">
    <source>
        <dbReference type="Proteomes" id="UP000002899"/>
    </source>
</evidence>
<proteinExistence type="predicted"/>
<evidence type="ECO:0000313" key="1">
    <source>
        <dbReference type="EMBL" id="SIO73202.1"/>
    </source>
</evidence>
<dbReference type="GeneID" id="33043594"/>
<organism evidence="1 2">
    <name type="scientific">Babesia microti (strain RI)</name>
    <dbReference type="NCBI Taxonomy" id="1133968"/>
    <lineage>
        <taxon>Eukaryota</taxon>
        <taxon>Sar</taxon>
        <taxon>Alveolata</taxon>
        <taxon>Apicomplexa</taxon>
        <taxon>Aconoidasida</taxon>
        <taxon>Piroplasmida</taxon>
        <taxon>Babesiidae</taxon>
        <taxon>Babesia</taxon>
    </lineage>
</organism>
<dbReference type="OrthoDB" id="20729at2759"/>
<sequence>MIGKSIAAKAFNPFTGGTVNICNDNTNNNVTDQKPLAITTLNHQIEPWMQEAFASSKFEPGKIPTVPPPRQFIN</sequence>
<dbReference type="KEGG" id="bmic:BMR1_01G00738"/>
<dbReference type="Proteomes" id="UP000002899">
    <property type="component" value="Chromosome I"/>
</dbReference>
<accession>A0A1N6LWF3</accession>
<protein>
    <submittedName>
        <fullName evidence="1">Uncharacterized protein</fullName>
    </submittedName>
</protein>
<reference evidence="1 2" key="2">
    <citation type="journal article" date="2013" name="PLoS ONE">
        <title>Whole genome mapping and re-organization of the nuclear and mitochondrial genomes of Babesia microti isolates.</title>
        <authorList>
            <person name="Cornillot E."/>
            <person name="Dassouli A."/>
            <person name="Garg A."/>
            <person name="Pachikara N."/>
            <person name="Randazzo S."/>
            <person name="Depoix D."/>
            <person name="Carcy B."/>
            <person name="Delbecq S."/>
            <person name="Frutos R."/>
            <person name="Silva J.C."/>
            <person name="Sutton R."/>
            <person name="Krause P.J."/>
            <person name="Mamoun C.B."/>
        </authorList>
    </citation>
    <scope>NUCLEOTIDE SEQUENCE [LARGE SCALE GENOMIC DNA]</scope>
    <source>
        <strain evidence="1 2">RI</strain>
    </source>
</reference>
<dbReference type="RefSeq" id="XP_021337310.1">
    <property type="nucleotide sequence ID" value="XM_021481689.1"/>
</dbReference>
<dbReference type="EMBL" id="FO082871">
    <property type="protein sequence ID" value="SIO73202.1"/>
    <property type="molecule type" value="Genomic_DNA"/>
</dbReference>
<reference evidence="1 2" key="1">
    <citation type="journal article" date="2012" name="Nucleic Acids Res.">
        <title>Sequencing of the smallest Apicomplexan genome from the human pathogen Babesia microti.</title>
        <authorList>
            <person name="Cornillot E."/>
            <person name="Hadj-Kaddour K."/>
            <person name="Dassouli A."/>
            <person name="Noel B."/>
            <person name="Ranwez V."/>
            <person name="Vacherie B."/>
            <person name="Augagneur Y."/>
            <person name="Bres V."/>
            <person name="Duclos A."/>
            <person name="Randazzo S."/>
            <person name="Carcy B."/>
            <person name="Debierre-Grockiego F."/>
            <person name="Delbecq S."/>
            <person name="Moubri-Menage K."/>
            <person name="Shams-Eldin H."/>
            <person name="Usmani-Brown S."/>
            <person name="Bringaud F."/>
            <person name="Wincker P."/>
            <person name="Vivares C.P."/>
            <person name="Schwarz R.T."/>
            <person name="Schetters T.P."/>
            <person name="Krause P.J."/>
            <person name="Gorenflot A."/>
            <person name="Berry V."/>
            <person name="Barbe V."/>
            <person name="Ben Mamoun C."/>
        </authorList>
    </citation>
    <scope>NUCLEOTIDE SEQUENCE [LARGE SCALE GENOMIC DNA]</scope>
    <source>
        <strain evidence="1 2">RI</strain>
    </source>
</reference>
<dbReference type="AlphaFoldDB" id="A0A1N6LWF3"/>
<gene>
    <name evidence="1" type="ORF">BMR1_01G00738</name>
</gene>
<keyword evidence="2" id="KW-1185">Reference proteome</keyword>
<reference evidence="1 2" key="3">
    <citation type="journal article" date="2016" name="Sci. Rep.">
        <title>Genome-wide diversity and gene expression profiling of Babesia microti isolates identify polymorphic genes that mediate host-pathogen interactions.</title>
        <authorList>
            <person name="Silva J.C."/>
            <person name="Cornillot E."/>
            <person name="McCracken C."/>
            <person name="Usmani-Brown S."/>
            <person name="Dwivedi A."/>
            <person name="Ifeonu O.O."/>
            <person name="Crabtree J."/>
            <person name="Gotia H.T."/>
            <person name="Virji A.Z."/>
            <person name="Reynes C."/>
            <person name="Colinge J."/>
            <person name="Kumar V."/>
            <person name="Lawres L."/>
            <person name="Pazzi J.E."/>
            <person name="Pablo J.V."/>
            <person name="Hung C."/>
            <person name="Brancato J."/>
            <person name="Kumari P."/>
            <person name="Orvis J."/>
            <person name="Tretina K."/>
            <person name="Chibucos M."/>
            <person name="Ott S."/>
            <person name="Sadzewicz L."/>
            <person name="Sengamalay N."/>
            <person name="Shetty A.C."/>
            <person name="Su Q."/>
            <person name="Tallon L."/>
            <person name="Fraser C.M."/>
            <person name="Frutos R."/>
            <person name="Molina D.M."/>
            <person name="Krause P.J."/>
            <person name="Ben Mamoun C."/>
        </authorList>
    </citation>
    <scope>NUCLEOTIDE SEQUENCE [LARGE SCALE GENOMIC DNA]</scope>
    <source>
        <strain evidence="1 2">RI</strain>
    </source>
</reference>
<name>A0A1N6LWF3_BABMR</name>
<dbReference type="VEuPathDB" id="PiroplasmaDB:BMR1_01G00738"/>